<evidence type="ECO:0000313" key="3">
    <source>
        <dbReference type="Proteomes" id="UP001138961"/>
    </source>
</evidence>
<proteinExistence type="predicted"/>
<name>A0ABS8BT59_9RHOB</name>
<organism evidence="2 3">
    <name type="scientific">Loktanella gaetbuli</name>
    <dbReference type="NCBI Taxonomy" id="2881335"/>
    <lineage>
        <taxon>Bacteria</taxon>
        <taxon>Pseudomonadati</taxon>
        <taxon>Pseudomonadota</taxon>
        <taxon>Alphaproteobacteria</taxon>
        <taxon>Rhodobacterales</taxon>
        <taxon>Roseobacteraceae</taxon>
        <taxon>Loktanella</taxon>
    </lineage>
</organism>
<dbReference type="EMBL" id="JAJATZ010000003">
    <property type="protein sequence ID" value="MCB5198928.1"/>
    <property type="molecule type" value="Genomic_DNA"/>
</dbReference>
<dbReference type="Proteomes" id="UP001138961">
    <property type="component" value="Unassembled WGS sequence"/>
</dbReference>
<reference evidence="2" key="1">
    <citation type="submission" date="2021-10" db="EMBL/GenBank/DDBJ databases">
        <title>Loktanella gaetbuli sp. nov., isolated from a tidal flat.</title>
        <authorList>
            <person name="Park S."/>
            <person name="Yoon J.-H."/>
        </authorList>
    </citation>
    <scope>NUCLEOTIDE SEQUENCE</scope>
    <source>
        <strain evidence="2">TSTF-M6</strain>
    </source>
</reference>
<evidence type="ECO:0000259" key="1">
    <source>
        <dbReference type="Pfam" id="PF11160"/>
    </source>
</evidence>
<sequence length="71" mass="7860">MSNITEGDKVQWNWGNGTGTGTVTKVYTQKRTLKIDGAEVTRDASEDEPSFYIEQEDGSAVFKSVTEVERA</sequence>
<accession>A0ABS8BT59</accession>
<evidence type="ECO:0000313" key="2">
    <source>
        <dbReference type="EMBL" id="MCB5198928.1"/>
    </source>
</evidence>
<keyword evidence="3" id="KW-1185">Reference proteome</keyword>
<dbReference type="Pfam" id="PF11160">
    <property type="entry name" value="Hva1_TUDOR"/>
    <property type="match status" value="1"/>
</dbReference>
<comment type="caution">
    <text evidence="2">The sequence shown here is derived from an EMBL/GenBank/DDBJ whole genome shotgun (WGS) entry which is preliminary data.</text>
</comment>
<gene>
    <name evidence="2" type="ORF">LGQ03_06720</name>
</gene>
<protein>
    <submittedName>
        <fullName evidence="2">HVA1 family protein</fullName>
    </submittedName>
</protein>
<dbReference type="InterPro" id="IPR021331">
    <property type="entry name" value="Hva1_TUDOR"/>
</dbReference>
<feature type="domain" description="Hypervirulence associated protein TUDOR" evidence="1">
    <location>
        <begin position="7"/>
        <end position="64"/>
    </location>
</feature>